<dbReference type="Gene3D" id="3.30.1930.10">
    <property type="entry name" value="capsid protein of prophage domain"/>
    <property type="match status" value="1"/>
</dbReference>
<sequence length="336" mass="37665">MDNLFKIRVLTTAINEMPAPSMVVYNKLFRGKEHLEVSDRLAFEVITGSEKILKNITIYAPAVVTDKTGRKVITLTAPRLAQKRMIHTAELNALRAYGQQIGTEMMETRIAREQMDMKNIMDRTIEFWACNALKGVIYDSDMSTQLVDYNVDSTHKPTLTGTDLWTNASSQPVEKIREWKRLIEDDAKTSITGWAAFIGYTAMDALLKNSNVLAILKYEKGRRIAEEGDVERISGVDMTEYTGSYLDDNSTRQRFIGAEYFMLIGLCDDLVDVPYAPIVDDDAPGGVGNISAAGNGVMYFSKSWKEQDPSGRWIKAETRPLPVLQRPGAVIYAKVV</sequence>
<dbReference type="EMBL" id="MT141540">
    <property type="protein sequence ID" value="QJA65526.1"/>
    <property type="molecule type" value="Genomic_DNA"/>
</dbReference>
<evidence type="ECO:0000313" key="1">
    <source>
        <dbReference type="EMBL" id="QJA65526.1"/>
    </source>
</evidence>
<accession>A0A6M3KS88</accession>
<name>A0A6M3KS88_9ZZZZ</name>
<dbReference type="AlphaFoldDB" id="A0A6M3KS88"/>
<gene>
    <name evidence="2" type="ORF">MM415A00224_0037</name>
    <name evidence="1" type="ORF">MM415B00387_0019</name>
</gene>
<dbReference type="InterPro" id="IPR005564">
    <property type="entry name" value="Major_capsid_GpE"/>
</dbReference>
<dbReference type="EMBL" id="MT142524">
    <property type="protein sequence ID" value="QJA84138.1"/>
    <property type="molecule type" value="Genomic_DNA"/>
</dbReference>
<evidence type="ECO:0000313" key="2">
    <source>
        <dbReference type="EMBL" id="QJA84138.1"/>
    </source>
</evidence>
<proteinExistence type="predicted"/>
<dbReference type="Gene3D" id="3.15.30.10">
    <property type="entry name" value="putative capsid protein of prophage domain like"/>
    <property type="match status" value="1"/>
</dbReference>
<dbReference type="Pfam" id="PF03864">
    <property type="entry name" value="Phage_cap_E"/>
    <property type="match status" value="1"/>
</dbReference>
<protein>
    <submittedName>
        <fullName evidence="2">Putative capsid protein</fullName>
    </submittedName>
</protein>
<organism evidence="2">
    <name type="scientific">viral metagenome</name>
    <dbReference type="NCBI Taxonomy" id="1070528"/>
    <lineage>
        <taxon>unclassified sequences</taxon>
        <taxon>metagenomes</taxon>
        <taxon>organismal metagenomes</taxon>
    </lineage>
</organism>
<reference evidence="2" key="1">
    <citation type="submission" date="2020-03" db="EMBL/GenBank/DDBJ databases">
        <title>The deep terrestrial virosphere.</title>
        <authorList>
            <person name="Holmfeldt K."/>
            <person name="Nilsson E."/>
            <person name="Simone D."/>
            <person name="Lopez-Fernandez M."/>
            <person name="Wu X."/>
            <person name="de Brujin I."/>
            <person name="Lundin D."/>
            <person name="Andersson A."/>
            <person name="Bertilsson S."/>
            <person name="Dopson M."/>
        </authorList>
    </citation>
    <scope>NUCLEOTIDE SEQUENCE</scope>
    <source>
        <strain evidence="2">MM415A00224</strain>
        <strain evidence="1">MM415B00387</strain>
    </source>
</reference>